<protein>
    <submittedName>
        <fullName evidence="1">Uncharacterized protein</fullName>
    </submittedName>
</protein>
<dbReference type="EMBL" id="BTGU01000044">
    <property type="protein sequence ID" value="GMN52910.1"/>
    <property type="molecule type" value="Genomic_DNA"/>
</dbReference>
<dbReference type="AlphaFoldDB" id="A0AA88AIM0"/>
<evidence type="ECO:0000313" key="1">
    <source>
        <dbReference type="EMBL" id="GMN52910.1"/>
    </source>
</evidence>
<gene>
    <name evidence="1" type="ORF">TIFTF001_022058</name>
</gene>
<dbReference type="Proteomes" id="UP001187192">
    <property type="component" value="Unassembled WGS sequence"/>
</dbReference>
<comment type="caution">
    <text evidence="1">The sequence shown here is derived from an EMBL/GenBank/DDBJ whole genome shotgun (WGS) entry which is preliminary data.</text>
</comment>
<reference evidence="1" key="1">
    <citation type="submission" date="2023-07" db="EMBL/GenBank/DDBJ databases">
        <title>draft genome sequence of fig (Ficus carica).</title>
        <authorList>
            <person name="Takahashi T."/>
            <person name="Nishimura K."/>
        </authorList>
    </citation>
    <scope>NUCLEOTIDE SEQUENCE</scope>
</reference>
<accession>A0AA88AIM0</accession>
<name>A0AA88AIM0_FICCA</name>
<proteinExistence type="predicted"/>
<sequence>MTSTPTGIPCIKKRLGRYSAEVWGLLPSHALNAYLGHAEEWHPPELQMKTSWKLTMTSELLCHPLSNSVRFV</sequence>
<keyword evidence="2" id="KW-1185">Reference proteome</keyword>
<evidence type="ECO:0000313" key="2">
    <source>
        <dbReference type="Proteomes" id="UP001187192"/>
    </source>
</evidence>
<organism evidence="1 2">
    <name type="scientific">Ficus carica</name>
    <name type="common">Common fig</name>
    <dbReference type="NCBI Taxonomy" id="3494"/>
    <lineage>
        <taxon>Eukaryota</taxon>
        <taxon>Viridiplantae</taxon>
        <taxon>Streptophyta</taxon>
        <taxon>Embryophyta</taxon>
        <taxon>Tracheophyta</taxon>
        <taxon>Spermatophyta</taxon>
        <taxon>Magnoliopsida</taxon>
        <taxon>eudicotyledons</taxon>
        <taxon>Gunneridae</taxon>
        <taxon>Pentapetalae</taxon>
        <taxon>rosids</taxon>
        <taxon>fabids</taxon>
        <taxon>Rosales</taxon>
        <taxon>Moraceae</taxon>
        <taxon>Ficeae</taxon>
        <taxon>Ficus</taxon>
    </lineage>
</organism>